<evidence type="ECO:0000313" key="2">
    <source>
        <dbReference type="Proteomes" id="UP000559256"/>
    </source>
</evidence>
<gene>
    <name evidence="1" type="ORF">D9758_011639</name>
</gene>
<dbReference type="AlphaFoldDB" id="A0A8H5CTF2"/>
<organism evidence="1 2">
    <name type="scientific">Tetrapyrgos nigripes</name>
    <dbReference type="NCBI Taxonomy" id="182062"/>
    <lineage>
        <taxon>Eukaryota</taxon>
        <taxon>Fungi</taxon>
        <taxon>Dikarya</taxon>
        <taxon>Basidiomycota</taxon>
        <taxon>Agaricomycotina</taxon>
        <taxon>Agaricomycetes</taxon>
        <taxon>Agaricomycetidae</taxon>
        <taxon>Agaricales</taxon>
        <taxon>Marasmiineae</taxon>
        <taxon>Marasmiaceae</taxon>
        <taxon>Tetrapyrgos</taxon>
    </lineage>
</organism>
<keyword evidence="2" id="KW-1185">Reference proteome</keyword>
<sequence>MEHEAEGVYLSFSKPYMRLHEEDEEDLRRECRNCSNQLTPVAEETSPWYDPDSYRYYHVLQFFDSLEGFYKGELDLTGRHEERLDSLLSLHSDLMIDMARVRKTTKLVDYEEKRRTRTVKRTTHEMLDKQLWKEFRLKWKIPRVVDFTMLEHYKDHLDRVILEARNSPRLQKLCLSDLPPEIIDEIFSHTSLDKAGLLSATSRQMNAIGQPYLHHTRYLRFGLDRRNEMSIYRCQDEERLSFASEIASQKRRQLMDNVDFLLSRQDLIDALQTLTVLDEWQSNFSPSSNFVPMLDEDFYAPMYLAINGVLGMCQSVSKLSVDHFVLTADWLRTISHLRSIVFHCCMIQDHSLEVTVRNQTFPTSPQILTLQILEGWDRNDSWSLGGLWFLILLFPNLVTLNHQVTYHLLQAPTWAPDDHVRQRCSILSTTLRRLYLDSICQSQVHELSDWFRLRCNSTTPCTLTHFRLRTNRWANDATLTSLLESFQSAPLQVLILDGIQEGSVTLIRHIAELFPDLLGLSLFRRESHCQHALKRLKYFGWNFGVAIFDYTPAPMALFEEIANGRVVENKDYEMRLFEDSGNLARLFAVYCPSLEIMAMDSHFYHFSLSRGTKGSIVATGNWGPVEDQRNWNPYTYHLEGWEPIIPSPKNS</sequence>
<protein>
    <recommendedName>
        <fullName evidence="3">F-box domain-containing protein</fullName>
    </recommendedName>
</protein>
<proteinExistence type="predicted"/>
<name>A0A8H5CTF2_9AGAR</name>
<reference evidence="1 2" key="1">
    <citation type="journal article" date="2020" name="ISME J.">
        <title>Uncovering the hidden diversity of litter-decomposition mechanisms in mushroom-forming fungi.</title>
        <authorList>
            <person name="Floudas D."/>
            <person name="Bentzer J."/>
            <person name="Ahren D."/>
            <person name="Johansson T."/>
            <person name="Persson P."/>
            <person name="Tunlid A."/>
        </authorList>
    </citation>
    <scope>NUCLEOTIDE SEQUENCE [LARGE SCALE GENOMIC DNA]</scope>
    <source>
        <strain evidence="1 2">CBS 291.85</strain>
    </source>
</reference>
<evidence type="ECO:0000313" key="1">
    <source>
        <dbReference type="EMBL" id="KAF5347049.1"/>
    </source>
</evidence>
<dbReference type="OrthoDB" id="3258311at2759"/>
<comment type="caution">
    <text evidence="1">The sequence shown here is derived from an EMBL/GenBank/DDBJ whole genome shotgun (WGS) entry which is preliminary data.</text>
</comment>
<accession>A0A8H5CTF2</accession>
<evidence type="ECO:0008006" key="3">
    <source>
        <dbReference type="Google" id="ProtNLM"/>
    </source>
</evidence>
<dbReference type="SUPFAM" id="SSF81383">
    <property type="entry name" value="F-box domain"/>
    <property type="match status" value="1"/>
</dbReference>
<dbReference type="InterPro" id="IPR036047">
    <property type="entry name" value="F-box-like_dom_sf"/>
</dbReference>
<dbReference type="EMBL" id="JAACJM010000097">
    <property type="protein sequence ID" value="KAF5347049.1"/>
    <property type="molecule type" value="Genomic_DNA"/>
</dbReference>
<dbReference type="Proteomes" id="UP000559256">
    <property type="component" value="Unassembled WGS sequence"/>
</dbReference>